<accession>A0A0S2MV77</accession>
<dbReference type="KEGG" id="vg:26648614"/>
<name>A0A0S2MV77_9CAUD</name>
<sequence>MIEINLKSGRSLGWIFDTEQEMKKTWEQMKKVDYTKKGAIECNGTLIPYSSIEFLKIKKN</sequence>
<keyword evidence="2" id="KW-1185">Reference proteome</keyword>
<dbReference type="RefSeq" id="YP_009218187.1">
    <property type="nucleotide sequence ID" value="NC_029008.1"/>
</dbReference>
<gene>
    <name evidence="1" type="ORF">XO28_0054</name>
</gene>
<evidence type="ECO:0000313" key="2">
    <source>
        <dbReference type="Proteomes" id="UP000203057"/>
    </source>
</evidence>
<reference evidence="1 2" key="1">
    <citation type="submission" date="2015-10" db="EMBL/GenBank/DDBJ databases">
        <title>Whole Genome sequencing of Bacillus ACT Group Temperature Bacteriophages.</title>
        <authorList>
            <person name="Fouts D.E."/>
            <person name="Rasko D.A."/>
            <person name="Cer R.R."/>
            <person name="Jiang L."/>
            <person name="Fedorova N.B."/>
            <person name="Shvartsbeyn A."/>
            <person name="Read T.D."/>
            <person name="Gill S.R."/>
            <person name="Klumpp J."/>
            <person name="Calendar R."/>
        </authorList>
    </citation>
    <scope>NUCLEOTIDE SEQUENCE [LARGE SCALE GENOMIC DNA]</scope>
</reference>
<dbReference type="Proteomes" id="UP000203057">
    <property type="component" value="Segment"/>
</dbReference>
<dbReference type="GeneID" id="26648614"/>
<proteinExistence type="predicted"/>
<dbReference type="EMBL" id="KT970645">
    <property type="protein sequence ID" value="ALO79834.1"/>
    <property type="molecule type" value="Genomic_DNA"/>
</dbReference>
<organism evidence="1 2">
    <name type="scientific">Bacillus phage phi4J1</name>
    <dbReference type="NCBI Taxonomy" id="1643326"/>
    <lineage>
        <taxon>Viruses</taxon>
        <taxon>Duplodnaviria</taxon>
        <taxon>Heunggongvirae</taxon>
        <taxon>Uroviricota</taxon>
        <taxon>Caudoviricetes</taxon>
        <taxon>Rockvillevirus</taxon>
        <taxon>Rockvillevirus phi4J1</taxon>
    </lineage>
</organism>
<protein>
    <submittedName>
        <fullName evidence="1">Uncharacterized protein</fullName>
    </submittedName>
</protein>
<evidence type="ECO:0000313" key="1">
    <source>
        <dbReference type="EMBL" id="ALO79834.1"/>
    </source>
</evidence>